<evidence type="ECO:0000256" key="5">
    <source>
        <dbReference type="ARBA" id="ARBA00022692"/>
    </source>
</evidence>
<dbReference type="GO" id="GO:0045202">
    <property type="term" value="C:synapse"/>
    <property type="evidence" value="ECO:0007669"/>
    <property type="project" value="GOC"/>
</dbReference>
<protein>
    <recommendedName>
        <fullName evidence="19">Ion transport domain-containing protein</fullName>
    </recommendedName>
</protein>
<dbReference type="PANTHER" id="PTHR45628">
    <property type="entry name" value="VOLTAGE-DEPENDENT CALCIUM CHANNEL TYPE A SUBUNIT ALPHA-1"/>
    <property type="match status" value="1"/>
</dbReference>
<evidence type="ECO:0000256" key="6">
    <source>
        <dbReference type="ARBA" id="ARBA00022723"/>
    </source>
</evidence>
<feature type="domain" description="Ion transport" evidence="19">
    <location>
        <begin position="269"/>
        <end position="453"/>
    </location>
</feature>
<evidence type="ECO:0000259" key="19">
    <source>
        <dbReference type="Pfam" id="PF00520"/>
    </source>
</evidence>
<feature type="transmembrane region" description="Helical" evidence="18">
    <location>
        <begin position="666"/>
        <end position="685"/>
    </location>
</feature>
<keyword evidence="21" id="KW-1185">Reference proteome</keyword>
<evidence type="ECO:0000313" key="20">
    <source>
        <dbReference type="EMBL" id="KAK3539629.1"/>
    </source>
</evidence>
<dbReference type="Pfam" id="PF00520">
    <property type="entry name" value="Ion_trans"/>
    <property type="match status" value="3"/>
</dbReference>
<dbReference type="Gene3D" id="1.20.120.350">
    <property type="entry name" value="Voltage-gated potassium channels. Chain C"/>
    <property type="match status" value="2"/>
</dbReference>
<feature type="region of interest" description="Disordered" evidence="17">
    <location>
        <begin position="979"/>
        <end position="1088"/>
    </location>
</feature>
<keyword evidence="4 15" id="KW-0107">Calcium channel</keyword>
<keyword evidence="16" id="KW-0175">Coiled coil</keyword>
<comment type="caution">
    <text evidence="20">The sequence shown here is derived from an EMBL/GenBank/DDBJ whole genome shotgun (WGS) entry which is preliminary data.</text>
</comment>
<dbReference type="GO" id="GO:0046872">
    <property type="term" value="F:metal ion binding"/>
    <property type="evidence" value="ECO:0007669"/>
    <property type="project" value="UniProtKB-KW"/>
</dbReference>
<feature type="transmembrane region" description="Helical" evidence="18">
    <location>
        <begin position="603"/>
        <end position="623"/>
    </location>
</feature>
<keyword evidence="7" id="KW-0677">Repeat</keyword>
<proteinExistence type="inferred from homology"/>
<accession>A0AAE0R1U4</accession>
<dbReference type="SUPFAM" id="SSF103473">
    <property type="entry name" value="MFS general substrate transporter"/>
    <property type="match status" value="1"/>
</dbReference>
<dbReference type="FunFam" id="1.10.287.70:FF:000025">
    <property type="entry name" value="Voltage-dependent R-type calcium channel subunit alpha"/>
    <property type="match status" value="1"/>
</dbReference>
<evidence type="ECO:0000256" key="2">
    <source>
        <dbReference type="ARBA" id="ARBA00022448"/>
    </source>
</evidence>
<dbReference type="GO" id="GO:0008331">
    <property type="term" value="F:high voltage-gated calcium channel activity"/>
    <property type="evidence" value="ECO:0007669"/>
    <property type="project" value="TreeGrafter"/>
</dbReference>
<comment type="similarity">
    <text evidence="15">Belongs to the calcium channel alpha-1 subunit (TC 1.A.1.11) family.</text>
</comment>
<dbReference type="Proteomes" id="UP001274896">
    <property type="component" value="Unassembled WGS sequence"/>
</dbReference>
<dbReference type="SUPFAM" id="SSF81324">
    <property type="entry name" value="Voltage-gated potassium channels"/>
    <property type="match status" value="2"/>
</dbReference>
<feature type="binding site" evidence="14">
    <location>
        <position position="402"/>
    </location>
    <ligand>
        <name>Ca(2+)</name>
        <dbReference type="ChEBI" id="CHEBI:29108"/>
    </ligand>
</feature>
<feature type="coiled-coil region" evidence="16">
    <location>
        <begin position="761"/>
        <end position="788"/>
    </location>
</feature>
<dbReference type="InterPro" id="IPR027359">
    <property type="entry name" value="Volt_channel_dom_sf"/>
</dbReference>
<dbReference type="InterPro" id="IPR050599">
    <property type="entry name" value="VDCC_alpha-1_subunit"/>
</dbReference>
<gene>
    <name evidence="20" type="ORF">QTP70_011042</name>
</gene>
<evidence type="ECO:0000256" key="16">
    <source>
        <dbReference type="SAM" id="Coils"/>
    </source>
</evidence>
<comment type="subcellular location">
    <subcellularLocation>
        <location evidence="1 15">Membrane</location>
        <topology evidence="1 15">Multi-pass membrane protein</topology>
    </subcellularLocation>
</comment>
<evidence type="ECO:0000256" key="17">
    <source>
        <dbReference type="SAM" id="MobiDB-lite"/>
    </source>
</evidence>
<feature type="binding site" evidence="14">
    <location>
        <position position="719"/>
    </location>
    <ligand>
        <name>Ca(2+)</name>
        <dbReference type="ChEBI" id="CHEBI:29108"/>
    </ligand>
</feature>
<evidence type="ECO:0000256" key="13">
    <source>
        <dbReference type="ARBA" id="ARBA00023303"/>
    </source>
</evidence>
<evidence type="ECO:0000256" key="3">
    <source>
        <dbReference type="ARBA" id="ARBA00022568"/>
    </source>
</evidence>
<organism evidence="20 21">
    <name type="scientific">Hemibagrus guttatus</name>
    <dbReference type="NCBI Taxonomy" id="175788"/>
    <lineage>
        <taxon>Eukaryota</taxon>
        <taxon>Metazoa</taxon>
        <taxon>Chordata</taxon>
        <taxon>Craniata</taxon>
        <taxon>Vertebrata</taxon>
        <taxon>Euteleostomi</taxon>
        <taxon>Actinopterygii</taxon>
        <taxon>Neopterygii</taxon>
        <taxon>Teleostei</taxon>
        <taxon>Ostariophysi</taxon>
        <taxon>Siluriformes</taxon>
        <taxon>Bagridae</taxon>
        <taxon>Hemibagrus</taxon>
    </lineage>
</organism>
<dbReference type="InterPro" id="IPR002077">
    <property type="entry name" value="VDCCAlpha1"/>
</dbReference>
<keyword evidence="8 14" id="KW-0106">Calcium</keyword>
<feature type="transmembrane region" description="Helical" evidence="18">
    <location>
        <begin position="540"/>
        <end position="559"/>
    </location>
</feature>
<keyword evidence="9 15" id="KW-0851">Voltage-gated channel</keyword>
<reference evidence="20" key="1">
    <citation type="submission" date="2023-06" db="EMBL/GenBank/DDBJ databases">
        <title>Male Hemibagrus guttatus genome.</title>
        <authorList>
            <person name="Bian C."/>
        </authorList>
    </citation>
    <scope>NUCLEOTIDE SEQUENCE</scope>
    <source>
        <strain evidence="20">Male_cb2023</strain>
        <tissue evidence="20">Muscle</tissue>
    </source>
</reference>
<feature type="compositionally biased region" description="Basic and acidic residues" evidence="17">
    <location>
        <begin position="1026"/>
        <end position="1055"/>
    </location>
</feature>
<dbReference type="PRINTS" id="PR00167">
    <property type="entry name" value="CACHANNEL"/>
</dbReference>
<keyword evidence="6 14" id="KW-0479">Metal-binding</keyword>
<keyword evidence="12 18" id="KW-0472">Membrane</keyword>
<dbReference type="GO" id="GO:0007268">
    <property type="term" value="P:chemical synaptic transmission"/>
    <property type="evidence" value="ECO:0007669"/>
    <property type="project" value="TreeGrafter"/>
</dbReference>
<feature type="domain" description="Ion transport" evidence="19">
    <location>
        <begin position="99"/>
        <end position="174"/>
    </location>
</feature>
<feature type="region of interest" description="Disordered" evidence="17">
    <location>
        <begin position="916"/>
        <end position="939"/>
    </location>
</feature>
<feature type="transmembrane region" description="Helical" evidence="18">
    <location>
        <begin position="421"/>
        <end position="443"/>
    </location>
</feature>
<keyword evidence="5 18" id="KW-0812">Transmembrane</keyword>
<keyword evidence="11" id="KW-0406">Ion transport</keyword>
<evidence type="ECO:0000256" key="7">
    <source>
        <dbReference type="ARBA" id="ARBA00022737"/>
    </source>
</evidence>
<evidence type="ECO:0000256" key="12">
    <source>
        <dbReference type="ARBA" id="ARBA00023136"/>
    </source>
</evidence>
<evidence type="ECO:0000256" key="8">
    <source>
        <dbReference type="ARBA" id="ARBA00022837"/>
    </source>
</evidence>
<feature type="transmembrane region" description="Helical" evidence="18">
    <location>
        <begin position="571"/>
        <end position="591"/>
    </location>
</feature>
<evidence type="ECO:0000313" key="21">
    <source>
        <dbReference type="Proteomes" id="UP001274896"/>
    </source>
</evidence>
<evidence type="ECO:0000256" key="15">
    <source>
        <dbReference type="RuleBase" id="RU003808"/>
    </source>
</evidence>
<feature type="compositionally biased region" description="Basic and acidic residues" evidence="17">
    <location>
        <begin position="1064"/>
        <end position="1082"/>
    </location>
</feature>
<feature type="transmembrane region" description="Helical" evidence="18">
    <location>
        <begin position="309"/>
        <end position="331"/>
    </location>
</feature>
<evidence type="ECO:0000256" key="11">
    <source>
        <dbReference type="ARBA" id="ARBA00023065"/>
    </source>
</evidence>
<keyword evidence="3 15" id="KW-0109">Calcium transport</keyword>
<keyword evidence="13" id="KW-0407">Ion channel</keyword>
<feature type="domain" description="Ion transport" evidence="19">
    <location>
        <begin position="540"/>
        <end position="774"/>
    </location>
</feature>
<dbReference type="Gene3D" id="1.10.287.70">
    <property type="match status" value="2"/>
</dbReference>
<dbReference type="GO" id="GO:0005891">
    <property type="term" value="C:voltage-gated calcium channel complex"/>
    <property type="evidence" value="ECO:0007669"/>
    <property type="project" value="InterPro"/>
</dbReference>
<keyword evidence="2" id="KW-0813">Transport</keyword>
<dbReference type="InterPro" id="IPR036259">
    <property type="entry name" value="MFS_trans_sf"/>
</dbReference>
<evidence type="ECO:0000256" key="4">
    <source>
        <dbReference type="ARBA" id="ARBA00022673"/>
    </source>
</evidence>
<feature type="region of interest" description="Disordered" evidence="17">
    <location>
        <begin position="832"/>
        <end position="853"/>
    </location>
</feature>
<feature type="transmembrane region" description="Helical" evidence="18">
    <location>
        <begin position="138"/>
        <end position="157"/>
    </location>
</feature>
<evidence type="ECO:0000256" key="9">
    <source>
        <dbReference type="ARBA" id="ARBA00022882"/>
    </source>
</evidence>
<evidence type="ECO:0000256" key="18">
    <source>
        <dbReference type="SAM" id="Phobius"/>
    </source>
</evidence>
<sequence length="1165" mass="134202">MMILMMMMVVVIKMMMMMMMVVMMMMKIMMMMMVVVVVVVVVIKMMMMMMVVMMMMMMMIMMMMMMMMMMMIMMMMMVVVVVVIKMMMMMMVVVVMMMVYMILTTIIANCIVLALEQHLPGEDKTPMSKRLEKTEPYFIGMFCFEAGIKIVALGFVFHKGSYLRNGWNVMDFIVEEEEGEEVKENEDEVEEKEEKEEVEDEVEEEEEDEVEEEEEKEEEDEMEDEEEDKMADEEDEVEEEEADEMDGEEDEKEDEMADEILATAEAHMNIPVDLRTLRAVRVLRPLKLVSGIPSLQIVLKSIMKAMVPLLQIGLLLFFAILMFAIIGLEFYSGRLHKTCSPDPDILENETVPDKVAEFPCGVRACPLKYSCNKSWIGPNDGITQFDNILFAVLTVFQCITMEGWTTVLYNTNDALGSLWNWLYFIPLIIIGSFFVLNLVLGVLSGEFAKERERVENRRAFMKLRRQQQIERELNGYRAWIDRAEEVMLAEENKNSGPSALDGGPLNRVSIRSAKRGPTAYFRRKERMLRISVRRMVKTHTFYWTVLGLVALNTICVAIVHHNQPKWLSDLLYYAEFLFLCLFLTEMFLKMYGLGPRLYFHSSFNCFDFGVIVGSIFEVIWSFFRPGMSFGISVLRALRLLRIFKITKYWASLRNLVVSLMNSMKSIISLLFLLFLFIVVFALLGMQLFGGRFIFEEFTPTNFDTFPAAIMTVFQILTGEDWNEVMYNGIRSQGGVKSGMWSSIYFIVLTLFGNYTLLNVFLAIAVDNLANAQELTKDEEEEEEAFNQKHALQKAKEVGPMSSFISSERRRRPYLYRKRVLIHRGRTAFSLEESDSFGDAPPLNSSRSFMSRRERRRRLTMSVWEQRTSQLRRHRQTSSREILYGSSVCHHRKLAHSTEIPPSPEISSALDPLESLEPSMEEQNVSVSLPDPPESENSKHVRDLYGNTAHTHSHTHTQISTTLELLDPLEPAPEEQNIDNAQNEMAPGNGSEEFQEKNHLSVRRPNGEQRQRGMQRNSKNTKHSKHRNAETHQRHEETNPDKCSRSTSRERRMRNEGEEEEEKSNDDGGVRQDERSPEGRDFAADSEPAMLQITDSTTLESVITCKATTEGENNNNQDKTSLSTSVVIDDMDTTPGLELSTITRVSTANHLSPPIPIFCILNTCTH</sequence>
<dbReference type="GO" id="GO:0098703">
    <property type="term" value="P:calcium ion import across plasma membrane"/>
    <property type="evidence" value="ECO:0007669"/>
    <property type="project" value="TreeGrafter"/>
</dbReference>
<evidence type="ECO:0000256" key="10">
    <source>
        <dbReference type="ARBA" id="ARBA00022989"/>
    </source>
</evidence>
<dbReference type="Gene3D" id="6.10.250.2500">
    <property type="match status" value="1"/>
</dbReference>
<dbReference type="InterPro" id="IPR005821">
    <property type="entry name" value="Ion_trans_dom"/>
</dbReference>
<dbReference type="EMBL" id="JAUCMX010000007">
    <property type="protein sequence ID" value="KAK3539629.1"/>
    <property type="molecule type" value="Genomic_DNA"/>
</dbReference>
<feature type="compositionally biased region" description="Basic and acidic residues" evidence="17">
    <location>
        <begin position="993"/>
        <end position="1010"/>
    </location>
</feature>
<dbReference type="AlphaFoldDB" id="A0AAE0R1U4"/>
<dbReference type="PANTHER" id="PTHR45628:SF5">
    <property type="entry name" value="VOLTAGE-DEPENDENT R-TYPE CALCIUM CHANNEL SUBUNIT ALPHA-1E"/>
    <property type="match status" value="1"/>
</dbReference>
<dbReference type="FunFam" id="1.20.120.350:FF:000001">
    <property type="entry name" value="Voltage-dependent L-type calcium channel subunit alpha"/>
    <property type="match status" value="1"/>
</dbReference>
<evidence type="ECO:0000256" key="1">
    <source>
        <dbReference type="ARBA" id="ARBA00004141"/>
    </source>
</evidence>
<keyword evidence="10 18" id="KW-1133">Transmembrane helix</keyword>
<dbReference type="GO" id="GO:0043025">
    <property type="term" value="C:neuronal cell body"/>
    <property type="evidence" value="ECO:0007669"/>
    <property type="project" value="TreeGrafter"/>
</dbReference>
<name>A0AAE0R1U4_9TELE</name>
<evidence type="ECO:0000256" key="14">
    <source>
        <dbReference type="PIRSR" id="PIRSR602077-1"/>
    </source>
</evidence>
<feature type="transmembrane region" description="Helical" evidence="18">
    <location>
        <begin position="743"/>
        <end position="765"/>
    </location>
</feature>
<feature type="region of interest" description="Disordered" evidence="17">
    <location>
        <begin position="177"/>
        <end position="255"/>
    </location>
</feature>